<keyword evidence="3" id="KW-0689">Ribosomal protein</keyword>
<dbReference type="Proteomes" id="UP000054321">
    <property type="component" value="Unassembled WGS sequence"/>
</dbReference>
<keyword evidence="4" id="KW-0496">Mitochondrion</keyword>
<comment type="subcellular location">
    <subcellularLocation>
        <location evidence="1">Mitochondrion</location>
    </subcellularLocation>
</comment>
<dbReference type="EMBL" id="KN832901">
    <property type="protein sequence ID" value="KIM92991.1"/>
    <property type="molecule type" value="Genomic_DNA"/>
</dbReference>
<dbReference type="InterPro" id="IPR059242">
    <property type="entry name" value="mS23_dom"/>
</dbReference>
<dbReference type="PANTHER" id="PTHR37799">
    <property type="entry name" value="37S RIBOSOMAL PROTEIN S25, MITOCHONDRIAL"/>
    <property type="match status" value="1"/>
</dbReference>
<evidence type="ECO:0000313" key="9">
    <source>
        <dbReference type="Proteomes" id="UP000054321"/>
    </source>
</evidence>
<dbReference type="InParanoid" id="A0A0C3GR81"/>
<keyword evidence="9" id="KW-1185">Reference proteome</keyword>
<dbReference type="CDD" id="cd23701">
    <property type="entry name" value="At1g26750"/>
    <property type="match status" value="1"/>
</dbReference>
<accession>A0A0C3GR81</accession>
<reference evidence="8 9" key="1">
    <citation type="submission" date="2014-04" db="EMBL/GenBank/DDBJ databases">
        <authorList>
            <consortium name="DOE Joint Genome Institute"/>
            <person name="Kuo A."/>
            <person name="Martino E."/>
            <person name="Perotto S."/>
            <person name="Kohler A."/>
            <person name="Nagy L.G."/>
            <person name="Floudas D."/>
            <person name="Copeland A."/>
            <person name="Barry K.W."/>
            <person name="Cichocki N."/>
            <person name="Veneault-Fourrey C."/>
            <person name="LaButti K."/>
            <person name="Lindquist E.A."/>
            <person name="Lipzen A."/>
            <person name="Lundell T."/>
            <person name="Morin E."/>
            <person name="Murat C."/>
            <person name="Sun H."/>
            <person name="Tunlid A."/>
            <person name="Henrissat B."/>
            <person name="Grigoriev I.V."/>
            <person name="Hibbett D.S."/>
            <person name="Martin F."/>
            <person name="Nordberg H.P."/>
            <person name="Cantor M.N."/>
            <person name="Hua S.X."/>
        </authorList>
    </citation>
    <scope>NUCLEOTIDE SEQUENCE [LARGE SCALE GENOMIC DNA]</scope>
    <source>
        <strain evidence="8 9">Zn</strain>
    </source>
</reference>
<evidence type="ECO:0000256" key="3">
    <source>
        <dbReference type="ARBA" id="ARBA00022980"/>
    </source>
</evidence>
<dbReference type="GO" id="GO:0005763">
    <property type="term" value="C:mitochondrial small ribosomal subunit"/>
    <property type="evidence" value="ECO:0007669"/>
    <property type="project" value="InterPro"/>
</dbReference>
<evidence type="ECO:0000313" key="8">
    <source>
        <dbReference type="EMBL" id="KIM92991.1"/>
    </source>
</evidence>
<dbReference type="GO" id="GO:0003735">
    <property type="term" value="F:structural constituent of ribosome"/>
    <property type="evidence" value="ECO:0007669"/>
    <property type="project" value="InterPro"/>
</dbReference>
<evidence type="ECO:0000256" key="7">
    <source>
        <dbReference type="ARBA" id="ARBA00035421"/>
    </source>
</evidence>
<evidence type="ECO:0000256" key="2">
    <source>
        <dbReference type="ARBA" id="ARBA00009864"/>
    </source>
</evidence>
<evidence type="ECO:0000256" key="1">
    <source>
        <dbReference type="ARBA" id="ARBA00004173"/>
    </source>
</evidence>
<comment type="similarity">
    <text evidence="2">Belongs to the mitochondrion-specific ribosomal protein mS23 family.</text>
</comment>
<dbReference type="AlphaFoldDB" id="A0A0C3GR81"/>
<dbReference type="PANTHER" id="PTHR37799:SF1">
    <property type="entry name" value="SMALL RIBOSOMAL SUBUNIT PROTEIN MS23"/>
    <property type="match status" value="1"/>
</dbReference>
<dbReference type="InterPro" id="IPR016939">
    <property type="entry name" value="Ribosomal_mS23_fun"/>
</dbReference>
<reference evidence="9" key="2">
    <citation type="submission" date="2015-01" db="EMBL/GenBank/DDBJ databases">
        <title>Evolutionary Origins and Diversification of the Mycorrhizal Mutualists.</title>
        <authorList>
            <consortium name="DOE Joint Genome Institute"/>
            <consortium name="Mycorrhizal Genomics Consortium"/>
            <person name="Kohler A."/>
            <person name="Kuo A."/>
            <person name="Nagy L.G."/>
            <person name="Floudas D."/>
            <person name="Copeland A."/>
            <person name="Barry K.W."/>
            <person name="Cichocki N."/>
            <person name="Veneault-Fourrey C."/>
            <person name="LaButti K."/>
            <person name="Lindquist E.A."/>
            <person name="Lipzen A."/>
            <person name="Lundell T."/>
            <person name="Morin E."/>
            <person name="Murat C."/>
            <person name="Riley R."/>
            <person name="Ohm R."/>
            <person name="Sun H."/>
            <person name="Tunlid A."/>
            <person name="Henrissat B."/>
            <person name="Grigoriev I.V."/>
            <person name="Hibbett D.S."/>
            <person name="Martin F."/>
        </authorList>
    </citation>
    <scope>NUCLEOTIDE SEQUENCE [LARGE SCALE GENOMIC DNA]</scope>
    <source>
        <strain evidence="9">Zn</strain>
    </source>
</reference>
<evidence type="ECO:0000256" key="5">
    <source>
        <dbReference type="ARBA" id="ARBA00023274"/>
    </source>
</evidence>
<protein>
    <recommendedName>
        <fullName evidence="6">Small ribosomal subunit protein mS23</fullName>
    </recommendedName>
    <alternativeName>
        <fullName evidence="7">37S ribosomal protein S25, mitochondrial</fullName>
    </alternativeName>
</protein>
<dbReference type="OrthoDB" id="5542239at2759"/>
<evidence type="ECO:0000256" key="4">
    <source>
        <dbReference type="ARBA" id="ARBA00023128"/>
    </source>
</evidence>
<gene>
    <name evidence="8" type="ORF">OIDMADRAFT_184881</name>
</gene>
<dbReference type="Pfam" id="PF13741">
    <property type="entry name" value="MRP-S25"/>
    <property type="match status" value="2"/>
</dbReference>
<sequence length="323" mass="36966">MSNETNVGFCVRAGVLCCAPRKGSPDEISRLTRCAEFADHRATEKLTTSGTSYKPPGHCNKPPTQSLSIHHYRKMGKVGGRNLMAPRVYQQATMFLENKLWSQVPPWYTTMGSVPPPEILTRTLPPQHRERKLNSRVRKPSKMFKPLPLEYEEDRLRKEFYSDHPWELARPRIVLENDGKDGQRCDWSRIQQRGRPLNGESVIQRQLWLMNEGRLDKNEAYDIARKEFYDLRHEEEVERRVAREEALWVGATFGKGALEIGMGLEDKIYEEWKTWAVEEVQAMERARDAAYTGIGTANPDDGGEDLNTGLDAAEADVVHNAAR</sequence>
<name>A0A0C3GR81_OIDMZ</name>
<dbReference type="STRING" id="913774.A0A0C3GR81"/>
<organism evidence="8 9">
    <name type="scientific">Oidiodendron maius (strain Zn)</name>
    <dbReference type="NCBI Taxonomy" id="913774"/>
    <lineage>
        <taxon>Eukaryota</taxon>
        <taxon>Fungi</taxon>
        <taxon>Dikarya</taxon>
        <taxon>Ascomycota</taxon>
        <taxon>Pezizomycotina</taxon>
        <taxon>Leotiomycetes</taxon>
        <taxon>Leotiomycetes incertae sedis</taxon>
        <taxon>Myxotrichaceae</taxon>
        <taxon>Oidiodendron</taxon>
    </lineage>
</organism>
<proteinExistence type="inferred from homology"/>
<evidence type="ECO:0000256" key="6">
    <source>
        <dbReference type="ARBA" id="ARBA00035137"/>
    </source>
</evidence>
<keyword evidence="5" id="KW-0687">Ribonucleoprotein</keyword>
<dbReference type="FunCoup" id="A0A0C3GR81">
    <property type="interactions" value="121"/>
</dbReference>
<dbReference type="HOGENOM" id="CLU_081350_0_0_1"/>